<dbReference type="AlphaFoldDB" id="A0A835S1D5"/>
<dbReference type="EMBL" id="JADCNL010000001">
    <property type="protein sequence ID" value="KAG0499529.1"/>
    <property type="molecule type" value="Genomic_DNA"/>
</dbReference>
<proteinExistence type="predicted"/>
<comment type="caution">
    <text evidence="1">The sequence shown here is derived from an EMBL/GenBank/DDBJ whole genome shotgun (WGS) entry which is preliminary data.</text>
</comment>
<dbReference type="OrthoDB" id="19209at2759"/>
<accession>A0A835S1D5</accession>
<organism evidence="1 2">
    <name type="scientific">Vanilla planifolia</name>
    <name type="common">Vanilla</name>
    <dbReference type="NCBI Taxonomy" id="51239"/>
    <lineage>
        <taxon>Eukaryota</taxon>
        <taxon>Viridiplantae</taxon>
        <taxon>Streptophyta</taxon>
        <taxon>Embryophyta</taxon>
        <taxon>Tracheophyta</taxon>
        <taxon>Spermatophyta</taxon>
        <taxon>Magnoliopsida</taxon>
        <taxon>Liliopsida</taxon>
        <taxon>Asparagales</taxon>
        <taxon>Orchidaceae</taxon>
        <taxon>Vanilloideae</taxon>
        <taxon>Vanilleae</taxon>
        <taxon>Vanilla</taxon>
    </lineage>
</organism>
<reference evidence="1 2" key="1">
    <citation type="journal article" date="2020" name="Nat. Food">
        <title>A phased Vanilla planifolia genome enables genetic improvement of flavour and production.</title>
        <authorList>
            <person name="Hasing T."/>
            <person name="Tang H."/>
            <person name="Brym M."/>
            <person name="Khazi F."/>
            <person name="Huang T."/>
            <person name="Chambers A.H."/>
        </authorList>
    </citation>
    <scope>NUCLEOTIDE SEQUENCE [LARGE SCALE GENOMIC DNA]</scope>
    <source>
        <tissue evidence="1">Leaf</tissue>
    </source>
</reference>
<name>A0A835S1D5_VANPL</name>
<keyword evidence="2" id="KW-1185">Reference proteome</keyword>
<evidence type="ECO:0000313" key="1">
    <source>
        <dbReference type="EMBL" id="KAG0499529.1"/>
    </source>
</evidence>
<sequence>MDLMAASRWTGKTALGTCHRRRRPENGGGEVRGMVVLRYMLACRQSIRELNDPPWNW</sequence>
<evidence type="ECO:0000313" key="2">
    <source>
        <dbReference type="Proteomes" id="UP000636800"/>
    </source>
</evidence>
<dbReference type="Proteomes" id="UP000636800">
    <property type="component" value="Chromosome 1"/>
</dbReference>
<protein>
    <submittedName>
        <fullName evidence="1">Uncharacterized protein</fullName>
    </submittedName>
</protein>
<gene>
    <name evidence="1" type="ORF">HPP92_004220</name>
</gene>